<dbReference type="PANTHER" id="PTHR43788:SF8">
    <property type="entry name" value="DNA-BINDING PROTEIN SMUBP-2"/>
    <property type="match status" value="1"/>
</dbReference>
<protein>
    <submittedName>
        <fullName evidence="7">DNA replication ATP-dependent helicase/nuclease</fullName>
    </submittedName>
</protein>
<sequence>MADCSDAVPCWIMPTYRVSSCLPATGARVLVVGDQKQVSPTSAFVSEAAVRDLKRSLLASGHPFVEQVLPGRSVFDLAQACFADARCALSHHFRCVPQCIAFSNAQFYHDRLLPRRLPPRSQRLTPALVDVKVPGREKKKGKTNEAEAAAVVAYLAAQLAPGGELAKRGASVCVISLLGVEQARPSGGALERATAAQLARHDVVVGDPASLQGDERDVVLLSLVASPKEAPAQASGYRCDDHCSIAASTAVLEDALGEDRRICVCVGGAGRARRPPRGRQGAARARAEQLGLRAPLDGDLGAGPRGARERKLALACIDARVRPAARARRAPARAAAAGRAARARADGRRRRRRRDPRRAAAPRAAPPKRKPAKPAATQGPKAKKPKSAPKAAAAKPKKAAKKRRASDDDSDGEWDGD</sequence>
<gene>
    <name evidence="7" type="ORF">SO694_001090105</name>
</gene>
<feature type="compositionally biased region" description="Basic residues" evidence="5">
    <location>
        <begin position="347"/>
        <end position="356"/>
    </location>
</feature>
<dbReference type="Proteomes" id="UP001363151">
    <property type="component" value="Unassembled WGS sequence"/>
</dbReference>
<dbReference type="InterPro" id="IPR050534">
    <property type="entry name" value="Coronavir_polyprotein_1ab"/>
</dbReference>
<comment type="caution">
    <text evidence="7">The sequence shown here is derived from an EMBL/GenBank/DDBJ whole genome shotgun (WGS) entry which is preliminary data.</text>
</comment>
<feature type="region of interest" description="Disordered" evidence="5">
    <location>
        <begin position="270"/>
        <end position="307"/>
    </location>
</feature>
<dbReference type="Gene3D" id="3.40.50.300">
    <property type="entry name" value="P-loop containing nucleotide triphosphate hydrolases"/>
    <property type="match status" value="1"/>
</dbReference>
<accession>A0ABR1FM49</accession>
<dbReference type="InterPro" id="IPR041679">
    <property type="entry name" value="DNA2/NAM7-like_C"/>
</dbReference>
<dbReference type="SUPFAM" id="SSF52540">
    <property type="entry name" value="P-loop containing nucleoside triphosphate hydrolases"/>
    <property type="match status" value="1"/>
</dbReference>
<dbReference type="EMBL" id="JBBJCI010000362">
    <property type="protein sequence ID" value="KAK7233331.1"/>
    <property type="molecule type" value="Genomic_DNA"/>
</dbReference>
<feature type="compositionally biased region" description="Low complexity" evidence="5">
    <location>
        <begin position="278"/>
        <end position="294"/>
    </location>
</feature>
<evidence type="ECO:0000313" key="7">
    <source>
        <dbReference type="EMBL" id="KAK7233331.1"/>
    </source>
</evidence>
<keyword evidence="2" id="KW-0378">Hydrolase</keyword>
<evidence type="ECO:0000256" key="5">
    <source>
        <dbReference type="SAM" id="MobiDB-lite"/>
    </source>
</evidence>
<dbReference type="Pfam" id="PF13087">
    <property type="entry name" value="AAA_12"/>
    <property type="match status" value="1"/>
</dbReference>
<dbReference type="GO" id="GO:0004386">
    <property type="term" value="F:helicase activity"/>
    <property type="evidence" value="ECO:0007669"/>
    <property type="project" value="UniProtKB-KW"/>
</dbReference>
<evidence type="ECO:0000313" key="8">
    <source>
        <dbReference type="Proteomes" id="UP001363151"/>
    </source>
</evidence>
<feature type="region of interest" description="Disordered" evidence="5">
    <location>
        <begin position="323"/>
        <end position="417"/>
    </location>
</feature>
<evidence type="ECO:0000259" key="6">
    <source>
        <dbReference type="Pfam" id="PF13087"/>
    </source>
</evidence>
<feature type="compositionally biased region" description="Acidic residues" evidence="5">
    <location>
        <begin position="408"/>
        <end position="417"/>
    </location>
</feature>
<reference evidence="7 8" key="1">
    <citation type="submission" date="2024-03" db="EMBL/GenBank/DDBJ databases">
        <title>Aureococcus anophagefferens CCMP1851 and Kratosvirus quantuckense: Draft genome of a second virus-susceptible host strain in the model system.</title>
        <authorList>
            <person name="Chase E."/>
            <person name="Truchon A.R."/>
            <person name="Schepens W."/>
            <person name="Wilhelm S.W."/>
        </authorList>
    </citation>
    <scope>NUCLEOTIDE SEQUENCE [LARGE SCALE GENOMIC DNA]</scope>
    <source>
        <strain evidence="7 8">CCMP1851</strain>
    </source>
</reference>
<evidence type="ECO:0000256" key="3">
    <source>
        <dbReference type="ARBA" id="ARBA00022806"/>
    </source>
</evidence>
<feature type="domain" description="DNA2/NAM7 helicase-like C-terminal" evidence="6">
    <location>
        <begin position="72"/>
        <end position="248"/>
    </location>
</feature>
<keyword evidence="8" id="KW-1185">Reference proteome</keyword>
<keyword evidence="4" id="KW-0067">ATP-binding</keyword>
<keyword evidence="1" id="KW-0547">Nucleotide-binding</keyword>
<dbReference type="InterPro" id="IPR027417">
    <property type="entry name" value="P-loop_NTPase"/>
</dbReference>
<evidence type="ECO:0000256" key="4">
    <source>
        <dbReference type="ARBA" id="ARBA00022840"/>
    </source>
</evidence>
<organism evidence="7 8">
    <name type="scientific">Aureococcus anophagefferens</name>
    <name type="common">Harmful bloom alga</name>
    <dbReference type="NCBI Taxonomy" id="44056"/>
    <lineage>
        <taxon>Eukaryota</taxon>
        <taxon>Sar</taxon>
        <taxon>Stramenopiles</taxon>
        <taxon>Ochrophyta</taxon>
        <taxon>Pelagophyceae</taxon>
        <taxon>Pelagomonadales</taxon>
        <taxon>Pelagomonadaceae</taxon>
        <taxon>Aureococcus</taxon>
    </lineage>
</organism>
<proteinExistence type="predicted"/>
<evidence type="ECO:0000256" key="2">
    <source>
        <dbReference type="ARBA" id="ARBA00022801"/>
    </source>
</evidence>
<name>A0ABR1FM49_AURAN</name>
<keyword evidence="3 7" id="KW-0347">Helicase</keyword>
<dbReference type="PANTHER" id="PTHR43788">
    <property type="entry name" value="DNA2/NAM7 HELICASE FAMILY MEMBER"/>
    <property type="match status" value="1"/>
</dbReference>
<feature type="compositionally biased region" description="Basic residues" evidence="5">
    <location>
        <begin position="395"/>
        <end position="404"/>
    </location>
</feature>
<evidence type="ECO:0000256" key="1">
    <source>
        <dbReference type="ARBA" id="ARBA00022741"/>
    </source>
</evidence>